<dbReference type="Gene3D" id="2.160.20.10">
    <property type="entry name" value="Single-stranded right-handed beta-helix, Pectin lyase-like"/>
    <property type="match status" value="1"/>
</dbReference>
<reference evidence="2" key="1">
    <citation type="submission" date="1997-02" db="EMBL/GenBank/DDBJ databases">
        <authorList>
            <person name="Akopian T.A."/>
            <person name="Doronin K.K."/>
            <person name="Zakharchuk A.N."/>
            <person name="Naroditsky B.S."/>
        </authorList>
    </citation>
    <scope>NUCLEOTIDE SEQUENCE</scope>
    <source>
        <strain evidence="2">127</strain>
    </source>
</reference>
<proteinExistence type="predicted"/>
<dbReference type="Pfam" id="PF01696">
    <property type="entry name" value="Adeno_E1B_55K"/>
    <property type="match status" value="1"/>
</dbReference>
<keyword evidence="1" id="KW-1133">Transmembrane helix</keyword>
<protein>
    <submittedName>
        <fullName evidence="2">E1B large T protein</fullName>
    </submittedName>
</protein>
<sequence>MAFRPAPPPAPFTAFPYLTGNLPTWSVSTVKNDPSMPLGAYLMLPSENPEDVFNKYQTVYLVPGEQYRWKQVIIKSSITIHGQGALVKLDGPGPSLTISGGSGLPIDMTVELRDINFKGLDIPPDREELMEDAFLRHSAIWSHNVTRTVINGCSFVNFKGAAVWFYDEDTTWSGRIFAEQHLFINNRITGCRIGLALGSVSRNSVASHNIFNDCHVCFNVLGGGWTLVNNCIMNSRCAYLHAKEGMWYSGPATSGPALVNVFSGNVLNNCAANGNMWPTDYLGGGDVPLKLAAFYFDDEDAIPPVWTGNAHNWADVTLTKFSSDLESYQLPVVCLLVKLLLCHRLGAFMLEILSLIRCISLDVAAMVFICMVLPMRICFQMILERRKVEIHLHKLTLTQIKLL</sequence>
<dbReference type="InterPro" id="IPR011050">
    <property type="entry name" value="Pectin_lyase_fold/virulence"/>
</dbReference>
<reference evidence="2" key="2">
    <citation type="submission" date="1997-04" db="EMBL/GenBank/DDBJ databases">
        <authorList>
            <person name="Akopian T."/>
        </authorList>
    </citation>
    <scope>NUCLEOTIDE SEQUENCE</scope>
    <source>
        <strain evidence="2">127</strain>
    </source>
</reference>
<dbReference type="EMBL" id="Z86066">
    <property type="protein sequence ID" value="CAB06670.1"/>
    <property type="molecule type" value="Genomic_DNA"/>
</dbReference>
<keyword evidence="1" id="KW-0812">Transmembrane</keyword>
<organism evidence="2">
    <name type="scientific">Duck adenovirus 1</name>
    <name type="common">DAdV-1</name>
    <dbReference type="NCBI Taxonomy" id="130329"/>
    <lineage>
        <taxon>Viruses</taxon>
        <taxon>Varidnaviria</taxon>
        <taxon>Bamfordvirae</taxon>
        <taxon>Preplasmiviricota</taxon>
        <taxon>Polisuviricotina</taxon>
        <taxon>Pharingeaviricetes</taxon>
        <taxon>Rowavirales</taxon>
        <taxon>Adenoviridae</taxon>
        <taxon>Barthadenovirus</taxon>
        <taxon>Barthadenovirus galloanserae</taxon>
        <taxon>Duck atadenovirus A</taxon>
    </lineage>
</organism>
<dbReference type="InterPro" id="IPR002612">
    <property type="entry name" value="Adeno_E1B_55kDa"/>
</dbReference>
<name>P87659_DADV1</name>
<accession>P87659</accession>
<dbReference type="SUPFAM" id="SSF51126">
    <property type="entry name" value="Pectin lyase-like"/>
    <property type="match status" value="1"/>
</dbReference>
<dbReference type="InterPro" id="IPR012334">
    <property type="entry name" value="Pectin_lyas_fold"/>
</dbReference>
<evidence type="ECO:0000256" key="1">
    <source>
        <dbReference type="SAM" id="Phobius"/>
    </source>
</evidence>
<keyword evidence="1" id="KW-0472">Membrane</keyword>
<evidence type="ECO:0000313" key="2">
    <source>
        <dbReference type="EMBL" id="CAB06670.1"/>
    </source>
</evidence>
<feature type="transmembrane region" description="Helical" evidence="1">
    <location>
        <begin position="359"/>
        <end position="379"/>
    </location>
</feature>